<organism evidence="1 2">
    <name type="scientific">Coniophora puteana (strain RWD-64-598)</name>
    <name type="common">Brown rot fungus</name>
    <dbReference type="NCBI Taxonomy" id="741705"/>
    <lineage>
        <taxon>Eukaryota</taxon>
        <taxon>Fungi</taxon>
        <taxon>Dikarya</taxon>
        <taxon>Basidiomycota</taxon>
        <taxon>Agaricomycotina</taxon>
        <taxon>Agaricomycetes</taxon>
        <taxon>Agaricomycetidae</taxon>
        <taxon>Boletales</taxon>
        <taxon>Coniophorineae</taxon>
        <taxon>Coniophoraceae</taxon>
        <taxon>Coniophora</taxon>
    </lineage>
</organism>
<dbReference type="RefSeq" id="XP_007770204.1">
    <property type="nucleotide sequence ID" value="XM_007772014.1"/>
</dbReference>
<keyword evidence="2" id="KW-1185">Reference proteome</keyword>
<dbReference type="EMBL" id="JH711580">
    <property type="protein sequence ID" value="EIW79872.1"/>
    <property type="molecule type" value="Genomic_DNA"/>
</dbReference>
<evidence type="ECO:0000313" key="1">
    <source>
        <dbReference type="EMBL" id="EIW79872.1"/>
    </source>
</evidence>
<name>A0A5M3MKW6_CONPW</name>
<comment type="caution">
    <text evidence="1">The sequence shown here is derived from an EMBL/GenBank/DDBJ whole genome shotgun (WGS) entry which is preliminary data.</text>
</comment>
<gene>
    <name evidence="1" type="ORF">CONPUDRAFT_166557</name>
</gene>
<evidence type="ECO:0000313" key="2">
    <source>
        <dbReference type="Proteomes" id="UP000053558"/>
    </source>
</evidence>
<dbReference type="KEGG" id="cput:CONPUDRAFT_166557"/>
<accession>A0A5M3MKW6</accession>
<dbReference type="Proteomes" id="UP000053558">
    <property type="component" value="Unassembled WGS sequence"/>
</dbReference>
<protein>
    <submittedName>
        <fullName evidence="1">Uncharacterized protein</fullName>
    </submittedName>
</protein>
<dbReference type="AlphaFoldDB" id="A0A5M3MKW6"/>
<sequence>MSIASCPLSRRALIAVDIPARPRSSRHYYRQSSCKVLLQEDAAGSSLACHPAKAAQDAAGSSATCHPAKTSSCKRTPPTLRPPVILQKWYVGVTFFALTARRSLSLLLQEDAAGSSATFLLQEDATGQLFRHLSFCKSGTRQFHVPSRSPSIPVSRPARGQPALRSPIILQKRYASAASLHAHSPSFPLSFSVSPPANVPDRCQFTCNRRPTPFRSHSSCKTSPRMLSAFLQDDVADFGSRSSCNKSAALRSSCKGLRISNIPGTSPYPTAFLQ</sequence>
<reference evidence="2" key="1">
    <citation type="journal article" date="2012" name="Science">
        <title>The Paleozoic origin of enzymatic lignin decomposition reconstructed from 31 fungal genomes.</title>
        <authorList>
            <person name="Floudas D."/>
            <person name="Binder M."/>
            <person name="Riley R."/>
            <person name="Barry K."/>
            <person name="Blanchette R.A."/>
            <person name="Henrissat B."/>
            <person name="Martinez A.T."/>
            <person name="Otillar R."/>
            <person name="Spatafora J.W."/>
            <person name="Yadav J.S."/>
            <person name="Aerts A."/>
            <person name="Benoit I."/>
            <person name="Boyd A."/>
            <person name="Carlson A."/>
            <person name="Copeland A."/>
            <person name="Coutinho P.M."/>
            <person name="de Vries R.P."/>
            <person name="Ferreira P."/>
            <person name="Findley K."/>
            <person name="Foster B."/>
            <person name="Gaskell J."/>
            <person name="Glotzer D."/>
            <person name="Gorecki P."/>
            <person name="Heitman J."/>
            <person name="Hesse C."/>
            <person name="Hori C."/>
            <person name="Igarashi K."/>
            <person name="Jurgens J.A."/>
            <person name="Kallen N."/>
            <person name="Kersten P."/>
            <person name="Kohler A."/>
            <person name="Kuees U."/>
            <person name="Kumar T.K.A."/>
            <person name="Kuo A."/>
            <person name="LaButti K."/>
            <person name="Larrondo L.F."/>
            <person name="Lindquist E."/>
            <person name="Ling A."/>
            <person name="Lombard V."/>
            <person name="Lucas S."/>
            <person name="Lundell T."/>
            <person name="Martin R."/>
            <person name="McLaughlin D.J."/>
            <person name="Morgenstern I."/>
            <person name="Morin E."/>
            <person name="Murat C."/>
            <person name="Nagy L.G."/>
            <person name="Nolan M."/>
            <person name="Ohm R.A."/>
            <person name="Patyshakuliyeva A."/>
            <person name="Rokas A."/>
            <person name="Ruiz-Duenas F.J."/>
            <person name="Sabat G."/>
            <person name="Salamov A."/>
            <person name="Samejima M."/>
            <person name="Schmutz J."/>
            <person name="Slot J.C."/>
            <person name="St John F."/>
            <person name="Stenlid J."/>
            <person name="Sun H."/>
            <person name="Sun S."/>
            <person name="Syed K."/>
            <person name="Tsang A."/>
            <person name="Wiebenga A."/>
            <person name="Young D."/>
            <person name="Pisabarro A."/>
            <person name="Eastwood D.C."/>
            <person name="Martin F."/>
            <person name="Cullen D."/>
            <person name="Grigoriev I.V."/>
            <person name="Hibbett D.S."/>
        </authorList>
    </citation>
    <scope>NUCLEOTIDE SEQUENCE [LARGE SCALE GENOMIC DNA]</scope>
    <source>
        <strain evidence="2">RWD-64-598 SS2</strain>
    </source>
</reference>
<dbReference type="GeneID" id="19205572"/>
<proteinExistence type="predicted"/>